<accession>A0ABU1DEP2</accession>
<feature type="signal peptide" evidence="2">
    <location>
        <begin position="1"/>
        <end position="32"/>
    </location>
</feature>
<organism evidence="3 4">
    <name type="scientific">Chelatococcus sambhunathii</name>
    <dbReference type="NCBI Taxonomy" id="363953"/>
    <lineage>
        <taxon>Bacteria</taxon>
        <taxon>Pseudomonadati</taxon>
        <taxon>Pseudomonadota</taxon>
        <taxon>Alphaproteobacteria</taxon>
        <taxon>Hyphomicrobiales</taxon>
        <taxon>Chelatococcaceae</taxon>
        <taxon>Chelatococcus</taxon>
    </lineage>
</organism>
<keyword evidence="4" id="KW-1185">Reference proteome</keyword>
<protein>
    <submittedName>
        <fullName evidence="3">Uncharacterized protein</fullName>
    </submittedName>
</protein>
<evidence type="ECO:0000313" key="4">
    <source>
        <dbReference type="Proteomes" id="UP001181622"/>
    </source>
</evidence>
<proteinExistence type="predicted"/>
<comment type="caution">
    <text evidence="3">The sequence shown here is derived from an EMBL/GenBank/DDBJ whole genome shotgun (WGS) entry which is preliminary data.</text>
</comment>
<feature type="chain" id="PRO_5046864531" evidence="2">
    <location>
        <begin position="33"/>
        <end position="54"/>
    </location>
</feature>
<evidence type="ECO:0000313" key="3">
    <source>
        <dbReference type="EMBL" id="MDR4306588.1"/>
    </source>
</evidence>
<name>A0ABU1DEP2_9HYPH</name>
<evidence type="ECO:0000256" key="1">
    <source>
        <dbReference type="SAM" id="MobiDB-lite"/>
    </source>
</evidence>
<dbReference type="Proteomes" id="UP001181622">
    <property type="component" value="Unassembled WGS sequence"/>
</dbReference>
<reference evidence="3" key="1">
    <citation type="submission" date="2020-10" db="EMBL/GenBank/DDBJ databases">
        <authorList>
            <person name="Abbas A."/>
            <person name="Razzaq R."/>
            <person name="Waqas M."/>
            <person name="Abbas N."/>
            <person name="Nielsen T.K."/>
            <person name="Hansen L.H."/>
            <person name="Hussain S."/>
            <person name="Shahid M."/>
        </authorList>
    </citation>
    <scope>NUCLEOTIDE SEQUENCE</scope>
    <source>
        <strain evidence="3">S14</strain>
    </source>
</reference>
<feature type="compositionally biased region" description="Polar residues" evidence="1">
    <location>
        <begin position="34"/>
        <end position="43"/>
    </location>
</feature>
<dbReference type="RefSeq" id="WP_309390600.1">
    <property type="nucleotide sequence ID" value="NZ_JADBEO010000013.1"/>
</dbReference>
<feature type="region of interest" description="Disordered" evidence="1">
    <location>
        <begin position="34"/>
        <end position="54"/>
    </location>
</feature>
<dbReference type="EMBL" id="JADBEO010000013">
    <property type="protein sequence ID" value="MDR4306588.1"/>
    <property type="molecule type" value="Genomic_DNA"/>
</dbReference>
<evidence type="ECO:0000256" key="2">
    <source>
        <dbReference type="SAM" id="SignalP"/>
    </source>
</evidence>
<sequence length="54" mass="5532">MRIMRLTAVCAVLLARTVGLGASLLLTSEAVAASGQSEPSTARASLGSDFMPPR</sequence>
<gene>
    <name evidence="3" type="ORF">IHQ68_08155</name>
</gene>
<keyword evidence="2" id="KW-0732">Signal</keyword>